<dbReference type="RefSeq" id="WP_158871597.1">
    <property type="nucleotide sequence ID" value="NZ_CP046401.1"/>
</dbReference>
<organism evidence="2 3">
    <name type="scientific">Maribellus comscasis</name>
    <dbReference type="NCBI Taxonomy" id="2681766"/>
    <lineage>
        <taxon>Bacteria</taxon>
        <taxon>Pseudomonadati</taxon>
        <taxon>Bacteroidota</taxon>
        <taxon>Bacteroidia</taxon>
        <taxon>Marinilabiliales</taxon>
        <taxon>Prolixibacteraceae</taxon>
        <taxon>Maribellus</taxon>
    </lineage>
</organism>
<name>A0A6I6K296_9BACT</name>
<accession>A0A6I6K296</accession>
<protein>
    <submittedName>
        <fullName evidence="2">Uncharacterized protein</fullName>
    </submittedName>
</protein>
<sequence length="268" mass="30942">MPFNFQLLVEFFFSGLITLVSILLPFGVIDPSKANELLDLFNSDSSSKLIFFVFIGGLISYYLGTVVNALSNKIIREFLSGYRIRMISRKLGLLVSEETTENDKESTDETNNEVTKEANFVKKFILILKKSKSRKQTRIKELTELEKNRKELLEKLVPTQVTELKKDQLKEIYTAARNYCGIYSEQTSKMVSYHWGLLRLSRATIFPLILFCAVIIIRLFIFGNLQGELFLLSIGSAALILTIISYRYREKFLIYTVFDIFFISQKIN</sequence>
<reference evidence="2 3" key="1">
    <citation type="submission" date="2019-11" db="EMBL/GenBank/DDBJ databases">
        <authorList>
            <person name="Zheng R.K."/>
            <person name="Sun C.M."/>
        </authorList>
    </citation>
    <scope>NUCLEOTIDE SEQUENCE [LARGE SCALE GENOMIC DNA]</scope>
    <source>
        <strain evidence="2 3">WC007</strain>
    </source>
</reference>
<gene>
    <name evidence="2" type="ORF">GM418_29090</name>
</gene>
<feature type="transmembrane region" description="Helical" evidence="1">
    <location>
        <begin position="49"/>
        <end position="70"/>
    </location>
</feature>
<keyword evidence="1" id="KW-0472">Membrane</keyword>
<feature type="transmembrane region" description="Helical" evidence="1">
    <location>
        <begin position="7"/>
        <end position="29"/>
    </location>
</feature>
<evidence type="ECO:0000313" key="3">
    <source>
        <dbReference type="Proteomes" id="UP000428260"/>
    </source>
</evidence>
<dbReference type="Proteomes" id="UP000428260">
    <property type="component" value="Chromosome"/>
</dbReference>
<keyword evidence="3" id="KW-1185">Reference proteome</keyword>
<feature type="transmembrane region" description="Helical" evidence="1">
    <location>
        <begin position="203"/>
        <end position="223"/>
    </location>
</feature>
<keyword evidence="1" id="KW-0812">Transmembrane</keyword>
<dbReference type="AlphaFoldDB" id="A0A6I6K296"/>
<feature type="transmembrane region" description="Helical" evidence="1">
    <location>
        <begin position="229"/>
        <end position="248"/>
    </location>
</feature>
<evidence type="ECO:0000313" key="2">
    <source>
        <dbReference type="EMBL" id="QGY47578.1"/>
    </source>
</evidence>
<evidence type="ECO:0000256" key="1">
    <source>
        <dbReference type="SAM" id="Phobius"/>
    </source>
</evidence>
<dbReference type="KEGG" id="mcos:GM418_29090"/>
<proteinExistence type="predicted"/>
<keyword evidence="1" id="KW-1133">Transmembrane helix</keyword>
<dbReference type="EMBL" id="CP046401">
    <property type="protein sequence ID" value="QGY47578.1"/>
    <property type="molecule type" value="Genomic_DNA"/>
</dbReference>